<dbReference type="GO" id="GO:0008685">
    <property type="term" value="F:2-C-methyl-D-erythritol 2,4-cyclodiphosphate synthase activity"/>
    <property type="evidence" value="ECO:0007669"/>
    <property type="project" value="UniProtKB-UniRule"/>
</dbReference>
<comment type="similarity">
    <text evidence="14">In the N-terminal section; belongs to the IspD/TarI cytidylyltransferase family. IspD subfamily.</text>
</comment>
<comment type="caution">
    <text evidence="16">The sequence shown here is derived from an EMBL/GenBank/DDBJ whole genome shotgun (WGS) entry which is preliminary data.</text>
</comment>
<evidence type="ECO:0000256" key="12">
    <source>
        <dbReference type="ARBA" id="ARBA00023239"/>
    </source>
</evidence>
<feature type="domain" description="2-C-methyl-D-erythritol 2,4-cyclodiphosphate synthase" evidence="15">
    <location>
        <begin position="269"/>
        <end position="421"/>
    </location>
</feature>
<keyword evidence="12 14" id="KW-0456">Lyase</keyword>
<protein>
    <recommendedName>
        <fullName evidence="14">Bifunctional enzyme IspD/IspF</fullName>
    </recommendedName>
    <domain>
        <recommendedName>
            <fullName evidence="14">2-C-methyl-D-erythritol 4-phosphate cytidylyltransferase</fullName>
            <ecNumber evidence="14">2.7.7.60</ecNumber>
        </recommendedName>
        <alternativeName>
            <fullName evidence="14">4-diphosphocytidyl-2C-methyl-D-erythritol synthase</fullName>
        </alternativeName>
        <alternativeName>
            <fullName evidence="14">MEP cytidylyltransferase</fullName>
            <shortName evidence="14">MCT</shortName>
        </alternativeName>
    </domain>
    <domain>
        <recommendedName>
            <fullName evidence="14">2-C-methyl-D-erythritol 2,4-cyclodiphosphate synthase</fullName>
            <shortName evidence="14">MECDP-synthase</shortName>
            <shortName evidence="14">MECPP-synthase</shortName>
            <shortName evidence="14">MECPS</shortName>
            <ecNumber evidence="14">4.6.1.12</ecNumber>
        </recommendedName>
    </domain>
</protein>
<keyword evidence="8 14" id="KW-0808">Transferase</keyword>
<sequence>MADGFHKDALPELLLCRADGRLSALFCALTRRDSRSIAPGMRVAAILLAAGTGSRYAATSGSATPKQYVLLAGQPVIRHAAEALLPHVSCVQPVGDPETLAQALEGAAVLPPVAGGATRQASVLAGLEALAALPENERPDLVLVHDGARPYVPAKLVQAVIAALAEHPGAIPAVPVADTLKREEHGVIAGTVPRDHLFRAQTPQGFRFGLFLDLHRGAGSATATDDAKLLEEAGFSVALVPGNEDNIKLTYEEDLVRLERLIGPTLLPRVGLGYDVHAFEEGRPLILCGITVPHTKGLAGHSDADVGIHALCDAIYGALAEGDIGTHFPPSKNEWKDADSARFLVHAGQRIRERGGMLINADVTLICERPKIGPHAQAMRQRMADLLEVDVSRISVKATTSERLGFTGREEGIACTAAVSVLLP</sequence>
<comment type="similarity">
    <text evidence="7">Belongs to the IspD/TarI cytidylyltransferase family. IspD subfamily.</text>
</comment>
<dbReference type="CDD" id="cd00554">
    <property type="entry name" value="MECDP_synthase"/>
    <property type="match status" value="1"/>
</dbReference>
<dbReference type="PANTHER" id="PTHR43181:SF1">
    <property type="entry name" value="2-C-METHYL-D-ERYTHRITOL 2,4-CYCLODIPHOSPHATE SYNTHASE, CHLOROPLASTIC"/>
    <property type="match status" value="1"/>
</dbReference>
<evidence type="ECO:0000256" key="6">
    <source>
        <dbReference type="ARBA" id="ARBA00008480"/>
    </source>
</evidence>
<feature type="site" description="Transition state stabilizer" evidence="14">
    <location>
        <position position="55"/>
    </location>
</feature>
<gene>
    <name evidence="14 16" type="primary">ispDF</name>
    <name evidence="16" type="ORF">DmAi_08260</name>
</gene>
<dbReference type="SUPFAM" id="SSF53448">
    <property type="entry name" value="Nucleotide-diphospho-sugar transferases"/>
    <property type="match status" value="1"/>
</dbReference>
<dbReference type="EC" id="4.6.1.12" evidence="14"/>
<feature type="binding site" evidence="14">
    <location>
        <position position="275"/>
    </location>
    <ligand>
        <name>a divalent metal cation</name>
        <dbReference type="ChEBI" id="CHEBI:60240"/>
    </ligand>
</feature>
<keyword evidence="11 14" id="KW-0414">Isoprene biosynthesis</keyword>
<evidence type="ECO:0000256" key="9">
    <source>
        <dbReference type="ARBA" id="ARBA00022695"/>
    </source>
</evidence>
<dbReference type="Proteomes" id="UP000548726">
    <property type="component" value="Unassembled WGS sequence"/>
</dbReference>
<evidence type="ECO:0000256" key="1">
    <source>
        <dbReference type="ARBA" id="ARBA00000200"/>
    </source>
</evidence>
<dbReference type="HAMAP" id="MF_00108">
    <property type="entry name" value="IspD"/>
    <property type="match status" value="1"/>
</dbReference>
<dbReference type="InterPro" id="IPR029044">
    <property type="entry name" value="Nucleotide-diphossugar_trans"/>
</dbReference>
<dbReference type="NCBIfam" id="TIGR00151">
    <property type="entry name" value="ispF"/>
    <property type="match status" value="1"/>
</dbReference>
<dbReference type="HAMAP" id="MF_01520">
    <property type="entry name" value="IspDF"/>
    <property type="match status" value="1"/>
</dbReference>
<feature type="site" description="Transition state stabilizer" evidence="14">
    <location>
        <position position="400"/>
    </location>
</feature>
<dbReference type="Gene3D" id="3.30.1330.50">
    <property type="entry name" value="2-C-methyl-D-erythritol 2,4-cyclodiphosphate synthase"/>
    <property type="match status" value="1"/>
</dbReference>
<feature type="site" description="Transition state stabilizer" evidence="14">
    <location>
        <position position="66"/>
    </location>
</feature>
<evidence type="ECO:0000256" key="14">
    <source>
        <dbReference type="HAMAP-Rule" id="MF_01520"/>
    </source>
</evidence>
<dbReference type="InterPro" id="IPR036571">
    <property type="entry name" value="MECDP_synthase_sf"/>
</dbReference>
<reference evidence="16 17" key="1">
    <citation type="journal article" date="2020" name="Cell Rep.">
        <title>Local necrotic cells trigger systemic immune activation via gut microbiome dysbiosis in Drosophila.</title>
        <authorList>
            <person name="Kosakamoto H."/>
            <person name="Yamauchi T."/>
            <person name="Akuzawa-Tokita Y."/>
            <person name="Nishimura K."/>
            <person name="Soga T."/>
            <person name="Murakami T."/>
            <person name="Mori H."/>
            <person name="Yamamoto K."/>
            <person name="Miyazaki R."/>
            <person name="Koto A."/>
            <person name="Miura M."/>
            <person name="Obata F."/>
        </authorList>
    </citation>
    <scope>NUCLEOTIDE SEQUENCE [LARGE SCALE GENOMIC DNA]</scope>
    <source>
        <strain evidence="16 17">Ai</strain>
    </source>
</reference>
<feature type="binding site" evidence="14">
    <location>
        <position position="409"/>
    </location>
    <ligand>
        <name>4-CDP-2-C-methyl-D-erythritol 2-phosphate</name>
        <dbReference type="ChEBI" id="CHEBI:57919"/>
    </ligand>
</feature>
<evidence type="ECO:0000256" key="11">
    <source>
        <dbReference type="ARBA" id="ARBA00023229"/>
    </source>
</evidence>
<feature type="binding site" evidence="14">
    <location>
        <begin position="301"/>
        <end position="302"/>
    </location>
    <ligand>
        <name>4-CDP-2-C-methyl-D-erythritol 2-phosphate</name>
        <dbReference type="ChEBI" id="CHEBI:57919"/>
    </ligand>
</feature>
<feature type="region of interest" description="2-C-methyl-D-erythritol 4-phosphate cytidylyltransferase" evidence="14">
    <location>
        <begin position="1"/>
        <end position="268"/>
    </location>
</feature>
<evidence type="ECO:0000313" key="17">
    <source>
        <dbReference type="Proteomes" id="UP000548726"/>
    </source>
</evidence>
<feature type="region of interest" description="2-C-methyl-D-erythritol 2,4-cyclodiphosphate synthase" evidence="14">
    <location>
        <begin position="269"/>
        <end position="424"/>
    </location>
</feature>
<accession>A0A6V8I6U9</accession>
<dbReference type="InterPro" id="IPR034683">
    <property type="entry name" value="IspD/TarI"/>
</dbReference>
<dbReference type="GO" id="GO:0019288">
    <property type="term" value="P:isopentenyl diphosphate biosynthetic process, methylerythritol 4-phosphate pathway"/>
    <property type="evidence" value="ECO:0007669"/>
    <property type="project" value="UniProtKB-UniRule"/>
</dbReference>
<keyword evidence="13 14" id="KW-0511">Multifunctional enzyme</keyword>
<feature type="site" description="Positions MEP for the nucleophilic attack" evidence="14">
    <location>
        <position position="248"/>
    </location>
</feature>
<feature type="binding site" evidence="14">
    <location>
        <begin position="275"/>
        <end position="277"/>
    </location>
    <ligand>
        <name>4-CDP-2-C-methyl-D-erythritol 2-phosphate</name>
        <dbReference type="ChEBI" id="CHEBI:57919"/>
    </ligand>
</feature>
<dbReference type="Gene3D" id="3.90.550.10">
    <property type="entry name" value="Spore Coat Polysaccharide Biosynthesis Protein SpsA, Chain A"/>
    <property type="match status" value="1"/>
</dbReference>
<comment type="function">
    <text evidence="14">Bifunctional enzyme that catalyzes the formation of 4-diphosphocytidyl-2-C-methyl-D-erythritol from CTP and 2-C-methyl-D-erythritol 4-phosphate (MEP) (IspD), and catalyzes the conversion of 4-diphosphocytidyl-2-C-methyl-D-erythritol 2-phosphate (CDP-ME2P) to 2-C-methyl-D-erythritol 2,4-cyclodiphosphate (ME-CPP) with a corresponding release of cytidine 5-monophosphate (CMP) (IspF).</text>
</comment>
<evidence type="ECO:0000256" key="5">
    <source>
        <dbReference type="ARBA" id="ARBA00004787"/>
    </source>
</evidence>
<dbReference type="SUPFAM" id="SSF69765">
    <property type="entry name" value="IpsF-like"/>
    <property type="match status" value="1"/>
</dbReference>
<comment type="catalytic activity">
    <reaction evidence="2 14">
        <text>2-C-methyl-D-erythritol 4-phosphate + CTP + H(+) = 4-CDP-2-C-methyl-D-erythritol + diphosphate</text>
        <dbReference type="Rhea" id="RHEA:13429"/>
        <dbReference type="ChEBI" id="CHEBI:15378"/>
        <dbReference type="ChEBI" id="CHEBI:33019"/>
        <dbReference type="ChEBI" id="CHEBI:37563"/>
        <dbReference type="ChEBI" id="CHEBI:57823"/>
        <dbReference type="ChEBI" id="CHEBI:58262"/>
        <dbReference type="EC" id="2.7.7.60"/>
    </reaction>
</comment>
<comment type="catalytic activity">
    <reaction evidence="1 14">
        <text>4-CDP-2-C-methyl-D-erythritol 2-phosphate = 2-C-methyl-D-erythritol 2,4-cyclic diphosphate + CMP</text>
        <dbReference type="Rhea" id="RHEA:23864"/>
        <dbReference type="ChEBI" id="CHEBI:57919"/>
        <dbReference type="ChEBI" id="CHEBI:58483"/>
        <dbReference type="ChEBI" id="CHEBI:60377"/>
        <dbReference type="EC" id="4.6.1.12"/>
    </reaction>
</comment>
<dbReference type="CDD" id="cd02516">
    <property type="entry name" value="CDP-ME_synthetase"/>
    <property type="match status" value="1"/>
</dbReference>
<comment type="cofactor">
    <cofactor evidence="3 14">
        <name>a divalent metal cation</name>
        <dbReference type="ChEBI" id="CHEBI:60240"/>
    </cofactor>
</comment>
<feature type="site" description="Positions MEP for the nucleophilic attack" evidence="14">
    <location>
        <position position="194"/>
    </location>
</feature>
<comment type="similarity">
    <text evidence="14">In the C-terminal section; belongs to the IspF family.</text>
</comment>
<dbReference type="GO" id="GO:0046872">
    <property type="term" value="F:metal ion binding"/>
    <property type="evidence" value="ECO:0007669"/>
    <property type="project" value="UniProtKB-KW"/>
</dbReference>
<evidence type="ECO:0000313" key="16">
    <source>
        <dbReference type="EMBL" id="GFE92767.1"/>
    </source>
</evidence>
<feature type="site" description="Transition state stabilizer" evidence="14">
    <location>
        <position position="301"/>
    </location>
</feature>
<dbReference type="InterPro" id="IPR026596">
    <property type="entry name" value="IspD/F"/>
</dbReference>
<comment type="caution">
    <text evidence="14">Lacks conserved residue(s) required for the propagation of feature annotation.</text>
</comment>
<evidence type="ECO:0000256" key="13">
    <source>
        <dbReference type="ARBA" id="ARBA00023268"/>
    </source>
</evidence>
<feature type="binding site" evidence="14">
    <location>
        <position position="406"/>
    </location>
    <ligand>
        <name>4-CDP-2-C-methyl-D-erythritol 2-phosphate</name>
        <dbReference type="ChEBI" id="CHEBI:57919"/>
    </ligand>
</feature>
<organism evidence="16 17">
    <name type="scientific">Acetobacter persici</name>
    <dbReference type="NCBI Taxonomy" id="1076596"/>
    <lineage>
        <taxon>Bacteria</taxon>
        <taxon>Pseudomonadati</taxon>
        <taxon>Pseudomonadota</taxon>
        <taxon>Alphaproteobacteria</taxon>
        <taxon>Acetobacterales</taxon>
        <taxon>Acetobacteraceae</taxon>
        <taxon>Acetobacter</taxon>
    </lineage>
</organism>
<dbReference type="PROSITE" id="PS01295">
    <property type="entry name" value="ISPD"/>
    <property type="match status" value="1"/>
</dbReference>
<comment type="pathway">
    <text evidence="4 14">Isoprenoid biosynthesis; isopentenyl diphosphate biosynthesis via DXP pathway; isopentenyl diphosphate from 1-deoxy-D-xylulose 5-phosphate: step 4/6.</text>
</comment>
<evidence type="ECO:0000256" key="8">
    <source>
        <dbReference type="ARBA" id="ARBA00022679"/>
    </source>
</evidence>
<dbReference type="HAMAP" id="MF_00107">
    <property type="entry name" value="IspF"/>
    <property type="match status" value="1"/>
</dbReference>
<dbReference type="EC" id="2.7.7.60" evidence="14"/>
<evidence type="ECO:0000256" key="4">
    <source>
        <dbReference type="ARBA" id="ARBA00004709"/>
    </source>
</evidence>
<evidence type="ECO:0000256" key="10">
    <source>
        <dbReference type="ARBA" id="ARBA00022723"/>
    </source>
</evidence>
<keyword evidence="9 14" id="KW-0548">Nucleotidyltransferase</keyword>
<feature type="binding site" evidence="14">
    <location>
        <position position="309"/>
    </location>
    <ligand>
        <name>a divalent metal cation</name>
        <dbReference type="ChEBI" id="CHEBI:60240"/>
    </ligand>
</feature>
<evidence type="ECO:0000256" key="7">
    <source>
        <dbReference type="ARBA" id="ARBA00009789"/>
    </source>
</evidence>
<dbReference type="Pfam" id="PF02542">
    <property type="entry name" value="YgbB"/>
    <property type="match status" value="1"/>
</dbReference>
<proteinExistence type="inferred from homology"/>
<evidence type="ECO:0000259" key="15">
    <source>
        <dbReference type="Pfam" id="PF02542"/>
    </source>
</evidence>
<dbReference type="UniPathway" id="UPA00056">
    <property type="reaction ID" value="UER00093"/>
</dbReference>
<dbReference type="NCBIfam" id="TIGR00453">
    <property type="entry name" value="ispD"/>
    <property type="match status" value="1"/>
</dbReference>
<dbReference type="Pfam" id="PF01128">
    <property type="entry name" value="IspD"/>
    <property type="match status" value="1"/>
</dbReference>
<evidence type="ECO:0000256" key="3">
    <source>
        <dbReference type="ARBA" id="ARBA00001968"/>
    </source>
</evidence>
<name>A0A6V8I6U9_9PROT</name>
<keyword evidence="10 14" id="KW-0479">Metal-binding</keyword>
<feature type="binding site" evidence="14">
    <location>
        <begin position="323"/>
        <end position="325"/>
    </location>
    <ligand>
        <name>4-CDP-2-C-methyl-D-erythritol 2-phosphate</name>
        <dbReference type="ChEBI" id="CHEBI:57919"/>
    </ligand>
</feature>
<dbReference type="GO" id="GO:0050518">
    <property type="term" value="F:2-C-methyl-D-erythritol 4-phosphate cytidylyltransferase activity"/>
    <property type="evidence" value="ECO:0007669"/>
    <property type="project" value="UniProtKB-UniRule"/>
</dbReference>
<dbReference type="GO" id="GO:0016114">
    <property type="term" value="P:terpenoid biosynthetic process"/>
    <property type="evidence" value="ECO:0007669"/>
    <property type="project" value="InterPro"/>
</dbReference>
<feature type="binding site" evidence="14">
    <location>
        <position position="277"/>
    </location>
    <ligand>
        <name>a divalent metal cation</name>
        <dbReference type="ChEBI" id="CHEBI:60240"/>
    </ligand>
</feature>
<dbReference type="InterPro" id="IPR018294">
    <property type="entry name" value="ISPD_synthase_CS"/>
</dbReference>
<dbReference type="InterPro" id="IPR001228">
    <property type="entry name" value="IspD"/>
</dbReference>
<dbReference type="EMBL" id="BLJP01000002">
    <property type="protein sequence ID" value="GFE92767.1"/>
    <property type="molecule type" value="Genomic_DNA"/>
</dbReference>
<feature type="binding site" evidence="14">
    <location>
        <begin position="399"/>
        <end position="402"/>
    </location>
    <ligand>
        <name>4-CDP-2-C-methyl-D-erythritol 2-phosphate</name>
        <dbReference type="ChEBI" id="CHEBI:57919"/>
    </ligand>
</feature>
<dbReference type="PANTHER" id="PTHR43181">
    <property type="entry name" value="2-C-METHYL-D-ERYTHRITOL 2,4-CYCLODIPHOSPHATE SYNTHASE, CHLOROPLASTIC"/>
    <property type="match status" value="1"/>
</dbReference>
<dbReference type="PROSITE" id="PS01350">
    <property type="entry name" value="ISPF"/>
    <property type="match status" value="1"/>
</dbReference>
<comment type="similarity">
    <text evidence="6">Belongs to the IspF family.</text>
</comment>
<keyword evidence="17" id="KW-1185">Reference proteome</keyword>
<evidence type="ECO:0000256" key="2">
    <source>
        <dbReference type="ARBA" id="ARBA00001282"/>
    </source>
</evidence>
<dbReference type="InterPro" id="IPR003526">
    <property type="entry name" value="MECDP_synthase"/>
</dbReference>
<comment type="pathway">
    <text evidence="5 14">Isoprenoid biosynthesis; isopentenyl diphosphate biosynthesis via DXP pathway; isopentenyl diphosphate from 1-deoxy-D-xylulose 5-phosphate: step 2/6.</text>
</comment>
<dbReference type="AlphaFoldDB" id="A0A6V8I6U9"/>
<dbReference type="InterPro" id="IPR020555">
    <property type="entry name" value="MECDP_synthase_CS"/>
</dbReference>